<feature type="transmembrane region" description="Helical" evidence="8">
    <location>
        <begin position="267"/>
        <end position="285"/>
    </location>
</feature>
<reference evidence="10 11" key="1">
    <citation type="submission" date="2022-10" db="EMBL/GenBank/DDBJ databases">
        <title>Draft genome assembly of moderately radiation resistant bacterium Metabacillus halosaccharovorans.</title>
        <authorList>
            <person name="Pal S."/>
            <person name="Gopinathan A."/>
        </authorList>
    </citation>
    <scope>NUCLEOTIDE SEQUENCE [LARGE SCALE GENOMIC DNA]</scope>
    <source>
        <strain evidence="10 11">VITHBRA001</strain>
    </source>
</reference>
<evidence type="ECO:0000256" key="7">
    <source>
        <dbReference type="ARBA" id="ARBA00023136"/>
    </source>
</evidence>
<dbReference type="RefSeq" id="WP_264143563.1">
    <property type="nucleotide sequence ID" value="NZ_JAOYEY010000044.1"/>
</dbReference>
<feature type="transmembrane region" description="Helical" evidence="8">
    <location>
        <begin position="160"/>
        <end position="181"/>
    </location>
</feature>
<proteinExistence type="inferred from homology"/>
<evidence type="ECO:0000256" key="8">
    <source>
        <dbReference type="SAM" id="Phobius"/>
    </source>
</evidence>
<feature type="transmembrane region" description="Helical" evidence="8">
    <location>
        <begin position="240"/>
        <end position="260"/>
    </location>
</feature>
<keyword evidence="4" id="KW-1003">Cell membrane</keyword>
<feature type="domain" description="Major facilitator superfamily (MFS) profile" evidence="9">
    <location>
        <begin position="6"/>
        <end position="375"/>
    </location>
</feature>
<accession>A0ABT3DKD5</accession>
<feature type="transmembrane region" description="Helical" evidence="8">
    <location>
        <begin position="326"/>
        <end position="343"/>
    </location>
</feature>
<dbReference type="Gene3D" id="1.20.1250.20">
    <property type="entry name" value="MFS general substrate transporter like domains"/>
    <property type="match status" value="1"/>
</dbReference>
<dbReference type="PROSITE" id="PS50850">
    <property type="entry name" value="MFS"/>
    <property type="match status" value="1"/>
</dbReference>
<dbReference type="InterPro" id="IPR020846">
    <property type="entry name" value="MFS_dom"/>
</dbReference>
<organism evidence="10 11">
    <name type="scientific">Metabacillus halosaccharovorans</name>
    <dbReference type="NCBI Taxonomy" id="930124"/>
    <lineage>
        <taxon>Bacteria</taxon>
        <taxon>Bacillati</taxon>
        <taxon>Bacillota</taxon>
        <taxon>Bacilli</taxon>
        <taxon>Bacillales</taxon>
        <taxon>Bacillaceae</taxon>
        <taxon>Metabacillus</taxon>
    </lineage>
</organism>
<evidence type="ECO:0000256" key="3">
    <source>
        <dbReference type="ARBA" id="ARBA00022448"/>
    </source>
</evidence>
<dbReference type="SUPFAM" id="SSF103473">
    <property type="entry name" value="MFS general substrate transporter"/>
    <property type="match status" value="1"/>
</dbReference>
<feature type="transmembrane region" description="Helical" evidence="8">
    <location>
        <begin position="349"/>
        <end position="370"/>
    </location>
</feature>
<comment type="similarity">
    <text evidence="2">Belongs to the major facilitator superfamily.</text>
</comment>
<dbReference type="EMBL" id="JAOYEY010000044">
    <property type="protein sequence ID" value="MCV9887112.1"/>
    <property type="molecule type" value="Genomic_DNA"/>
</dbReference>
<keyword evidence="11" id="KW-1185">Reference proteome</keyword>
<dbReference type="PANTHER" id="PTHR43271">
    <property type="entry name" value="BLL2771 PROTEIN"/>
    <property type="match status" value="1"/>
</dbReference>
<protein>
    <submittedName>
        <fullName evidence="10">MFS transporter</fullName>
    </submittedName>
</protein>
<comment type="subcellular location">
    <subcellularLocation>
        <location evidence="1">Cell membrane</location>
        <topology evidence="1">Multi-pass membrane protein</topology>
    </subcellularLocation>
</comment>
<evidence type="ECO:0000256" key="6">
    <source>
        <dbReference type="ARBA" id="ARBA00022989"/>
    </source>
</evidence>
<sequence>MRSQFVSLYFWLAAVCVASNIYFLIPIYSNLAEGLSSTYEEAVFSSTVFTFCYAIGLLSFGPVSRAFSKKYVLCFGMFASFLLTFSLATVLSIQSFYILRGIQGIVLGSFAPVAYAYCFDAFPVKRRTFVIAVINTGFLMAGIIGQLISSTLVYVYNWQAVFYFFSLSYLILSICAIYLLPKVNWNKPAPHPTLSSSSKNKLFQAPVIIGLCMTFITLMSFVSFYEELAQYYAGQEKELFFSRSIALIGTPLSLFSGHWFKKMTPQKIMLICLMFMILSFSFMLLVKQLVIITAISIIFVSAIAVFIPSLITFIGEAAAERRATAISLYSFILLTGASIGPIVSNLLSFQSMLVTFITLFGFSFLMLIFLKPQIKG</sequence>
<evidence type="ECO:0000256" key="1">
    <source>
        <dbReference type="ARBA" id="ARBA00004651"/>
    </source>
</evidence>
<evidence type="ECO:0000313" key="10">
    <source>
        <dbReference type="EMBL" id="MCV9887112.1"/>
    </source>
</evidence>
<evidence type="ECO:0000256" key="2">
    <source>
        <dbReference type="ARBA" id="ARBA00008335"/>
    </source>
</evidence>
<dbReference type="Pfam" id="PF07690">
    <property type="entry name" value="MFS_1"/>
    <property type="match status" value="1"/>
</dbReference>
<feature type="transmembrane region" description="Helical" evidence="8">
    <location>
        <begin position="202"/>
        <end position="225"/>
    </location>
</feature>
<keyword evidence="5 8" id="KW-0812">Transmembrane</keyword>
<dbReference type="PANTHER" id="PTHR43271:SF2">
    <property type="entry name" value="BLL2771 PROTEIN"/>
    <property type="match status" value="1"/>
</dbReference>
<feature type="transmembrane region" description="Helical" evidence="8">
    <location>
        <begin position="291"/>
        <end position="314"/>
    </location>
</feature>
<keyword evidence="6 8" id="KW-1133">Transmembrane helix</keyword>
<gene>
    <name evidence="10" type="ORF">OIH86_15845</name>
</gene>
<feature type="transmembrane region" description="Helical" evidence="8">
    <location>
        <begin position="97"/>
        <end position="117"/>
    </location>
</feature>
<feature type="transmembrane region" description="Helical" evidence="8">
    <location>
        <begin position="42"/>
        <end position="60"/>
    </location>
</feature>
<dbReference type="InterPro" id="IPR036259">
    <property type="entry name" value="MFS_trans_sf"/>
</dbReference>
<evidence type="ECO:0000256" key="5">
    <source>
        <dbReference type="ARBA" id="ARBA00022692"/>
    </source>
</evidence>
<keyword evidence="7 8" id="KW-0472">Membrane</keyword>
<keyword evidence="3" id="KW-0813">Transport</keyword>
<evidence type="ECO:0000313" key="11">
    <source>
        <dbReference type="Proteomes" id="UP001526147"/>
    </source>
</evidence>
<evidence type="ECO:0000259" key="9">
    <source>
        <dbReference type="PROSITE" id="PS50850"/>
    </source>
</evidence>
<dbReference type="InterPro" id="IPR011701">
    <property type="entry name" value="MFS"/>
</dbReference>
<comment type="caution">
    <text evidence="10">The sequence shown here is derived from an EMBL/GenBank/DDBJ whole genome shotgun (WGS) entry which is preliminary data.</text>
</comment>
<name>A0ABT3DKD5_9BACI</name>
<feature type="transmembrane region" description="Helical" evidence="8">
    <location>
        <begin position="129"/>
        <end position="148"/>
    </location>
</feature>
<feature type="transmembrane region" description="Helical" evidence="8">
    <location>
        <begin position="72"/>
        <end position="91"/>
    </location>
</feature>
<dbReference type="Proteomes" id="UP001526147">
    <property type="component" value="Unassembled WGS sequence"/>
</dbReference>
<evidence type="ECO:0000256" key="4">
    <source>
        <dbReference type="ARBA" id="ARBA00022475"/>
    </source>
</evidence>